<evidence type="ECO:0000313" key="1">
    <source>
        <dbReference type="EMBL" id="KAI4319796.1"/>
    </source>
</evidence>
<comment type="caution">
    <text evidence="1">The sequence shown here is derived from an EMBL/GenBank/DDBJ whole genome shotgun (WGS) entry which is preliminary data.</text>
</comment>
<name>A0ACB9M8A7_9MYRT</name>
<dbReference type="EMBL" id="CM042889">
    <property type="protein sequence ID" value="KAI4319796.1"/>
    <property type="molecule type" value="Genomic_DNA"/>
</dbReference>
<organism evidence="1 2">
    <name type="scientific">Melastoma candidum</name>
    <dbReference type="NCBI Taxonomy" id="119954"/>
    <lineage>
        <taxon>Eukaryota</taxon>
        <taxon>Viridiplantae</taxon>
        <taxon>Streptophyta</taxon>
        <taxon>Embryophyta</taxon>
        <taxon>Tracheophyta</taxon>
        <taxon>Spermatophyta</taxon>
        <taxon>Magnoliopsida</taxon>
        <taxon>eudicotyledons</taxon>
        <taxon>Gunneridae</taxon>
        <taxon>Pentapetalae</taxon>
        <taxon>rosids</taxon>
        <taxon>malvids</taxon>
        <taxon>Myrtales</taxon>
        <taxon>Melastomataceae</taxon>
        <taxon>Melastomatoideae</taxon>
        <taxon>Melastomateae</taxon>
        <taxon>Melastoma</taxon>
    </lineage>
</organism>
<reference evidence="2" key="1">
    <citation type="journal article" date="2023" name="Front. Plant Sci.">
        <title>Chromosomal-level genome assembly of Melastoma candidum provides insights into trichome evolution.</title>
        <authorList>
            <person name="Zhong Y."/>
            <person name="Wu W."/>
            <person name="Sun C."/>
            <person name="Zou P."/>
            <person name="Liu Y."/>
            <person name="Dai S."/>
            <person name="Zhou R."/>
        </authorList>
    </citation>
    <scope>NUCLEOTIDE SEQUENCE [LARGE SCALE GENOMIC DNA]</scope>
</reference>
<proteinExistence type="predicted"/>
<sequence>MAAARNKGKLQKGVEEVNELNWHERKPLFDDGASMSTQRPGKKIRSPDRQQHVQIQLPPEFSNQSQMPFAMPSSSFHSPYPSSTNPQSSRLVFPFAFDHTQQQQQQTQYPSYNPFQPPSQLQQANQNQQQMISFTSQHQPQYPGHFLGELASVHQQQQLLQRWCDALNLSPRGRLMMMSRLGPDGRPIFRPPQPLHTTKLYRGVRQRHWGKWVAEIRLPKNRTRLWLGTFDTAKDAAMAYDREAYKLRGENARLNFPEHFLNKESPTESAAADSSSSSPSAAEDRSASNLFPKGKKTPEENVPAPVPMTRDDNVRMEVESEKIEVVAAAGVSLAQEMVWRETAEAWFNAIPAGWGPGSPVWDDVDAANNFLLQSQISFTDPNQPELNETEFLKLLQQPNLDSATSSSSFCPGKPLFRKEHD</sequence>
<dbReference type="Proteomes" id="UP001057402">
    <property type="component" value="Chromosome 10"/>
</dbReference>
<evidence type="ECO:0000313" key="2">
    <source>
        <dbReference type="Proteomes" id="UP001057402"/>
    </source>
</evidence>
<accession>A0ACB9M8A7</accession>
<keyword evidence="2" id="KW-1185">Reference proteome</keyword>
<gene>
    <name evidence="1" type="ORF">MLD38_033352</name>
</gene>
<protein>
    <submittedName>
        <fullName evidence="1">Uncharacterized protein</fullName>
    </submittedName>
</protein>